<feature type="compositionally biased region" description="Basic and acidic residues" evidence="4">
    <location>
        <begin position="111"/>
        <end position="130"/>
    </location>
</feature>
<reference evidence="6" key="1">
    <citation type="submission" date="2021-01" db="EMBL/GenBank/DDBJ databases">
        <authorList>
            <person name="Corre E."/>
            <person name="Pelletier E."/>
            <person name="Niang G."/>
            <person name="Scheremetjew M."/>
            <person name="Finn R."/>
            <person name="Kale V."/>
            <person name="Holt S."/>
            <person name="Cochrane G."/>
            <person name="Meng A."/>
            <person name="Brown T."/>
            <person name="Cohen L."/>
        </authorList>
    </citation>
    <scope>NUCLEOTIDE SEQUENCE</scope>
    <source>
        <strain evidence="6">CCMP127</strain>
    </source>
</reference>
<dbReference type="SMART" id="SM00230">
    <property type="entry name" value="CysPc"/>
    <property type="match status" value="1"/>
</dbReference>
<dbReference type="GO" id="GO:0006508">
    <property type="term" value="P:proteolysis"/>
    <property type="evidence" value="ECO:0007669"/>
    <property type="project" value="UniProtKB-KW"/>
</dbReference>
<sequence length="738" mass="81410">MNKTSKNNPFDEEGSHAASSADGSYKEHKEGFFGKVKRKTVNAGHATKLQAYKTKKQAHNQILKKQIQDRKREFGVEYMDLMSSKASAQRLQDCFEEAMAEINDLQAQIDRNLEKMEEKEDKTMNEKIQRAPDAATDEQPLPEKKKEPGKTLFGRKKDGKDESAEPSRTPAARSKDNNDNSNPQQSRPGRGAPPAGRSPAGRGPSGGRGAGRPPATSSRAPVGNPPGKKTPPGRAPAGRTPVGGRGGGPGRASGKSRKTGPAVMAAEGPEEYRNLDPKQWKLSELKFGGSTSFESVGEQEKVSGQSIQEAINMFNANPHKYVALFFQSSMLDWPPEQHQYTLVHREGTAGFKAVGVEPKGWMTMYKYDFERLPAYKNNELPLKARDKHTDNMTFGGKKLHSKKNPPIMPGRGMGVGDTPLLKVIGDVDPSDIHQGSVGDCWLLSAISALAEFDGAIKHLYRKTPNLDQMPHADRPNMYTITLWDLKTWKEVDIVVDERLCAAPDGRLLASKPSEDGELWVCYIEKAIAIHAGGWDKLVGGQCTHAWALMTGCKHQYLIQKNPTTGKYQCFGRYNSNEGRWARHANSPHDGELGMWPTSWPEVGGGGEEELTQDELFLRLVAWDKVNYIVGAGTGGESDKNSTDGLVDNHAYSVIESHDNVAGTGIGLLKVRNPWGTGEIENGEFDDDGPGWDKYPQIKRELKPVVADDGIFYVTKEEFFKMYSTIYLSASDMTEFLED</sequence>
<feature type="compositionally biased region" description="Gly residues" evidence="4">
    <location>
        <begin position="241"/>
        <end position="251"/>
    </location>
</feature>
<evidence type="ECO:0000256" key="4">
    <source>
        <dbReference type="SAM" id="MobiDB-lite"/>
    </source>
</evidence>
<comment type="similarity">
    <text evidence="1">Belongs to the peptidase C2 family.</text>
</comment>
<dbReference type="InterPro" id="IPR001300">
    <property type="entry name" value="Peptidase_C2_calpain_cat"/>
</dbReference>
<evidence type="ECO:0000256" key="1">
    <source>
        <dbReference type="ARBA" id="ARBA00007623"/>
    </source>
</evidence>
<feature type="active site" evidence="2 3">
    <location>
        <position position="649"/>
    </location>
</feature>
<evidence type="ECO:0000259" key="5">
    <source>
        <dbReference type="PROSITE" id="PS50203"/>
    </source>
</evidence>
<accession>A0A7S3P7V2</accession>
<feature type="compositionally biased region" description="Low complexity" evidence="4">
    <location>
        <begin position="230"/>
        <end position="240"/>
    </location>
</feature>
<dbReference type="PANTHER" id="PTHR10183:SF423">
    <property type="entry name" value="LEUCINE-RICH REPEAT PROTEIN (LRRP)"/>
    <property type="match status" value="1"/>
</dbReference>
<dbReference type="Pfam" id="PF00648">
    <property type="entry name" value="Peptidase_C2"/>
    <property type="match status" value="1"/>
</dbReference>
<dbReference type="PROSITE" id="PS50203">
    <property type="entry name" value="CALPAIN_CAT"/>
    <property type="match status" value="1"/>
</dbReference>
<dbReference type="PANTHER" id="PTHR10183">
    <property type="entry name" value="CALPAIN"/>
    <property type="match status" value="1"/>
</dbReference>
<dbReference type="InterPro" id="IPR038765">
    <property type="entry name" value="Papain-like_cys_pep_sf"/>
</dbReference>
<evidence type="ECO:0000313" key="6">
    <source>
        <dbReference type="EMBL" id="CAE0409734.1"/>
    </source>
</evidence>
<dbReference type="InterPro" id="IPR022684">
    <property type="entry name" value="Calpain_cysteine_protease"/>
</dbReference>
<dbReference type="EMBL" id="HBIM01008656">
    <property type="protein sequence ID" value="CAE0409734.1"/>
    <property type="molecule type" value="Transcribed_RNA"/>
</dbReference>
<gene>
    <name evidence="6" type="ORF">ACOF00016_LOCUS7342</name>
</gene>
<dbReference type="PRINTS" id="PR00704">
    <property type="entry name" value="CALPAIN"/>
</dbReference>
<feature type="active site" evidence="2 3">
    <location>
        <position position="440"/>
    </location>
</feature>
<dbReference type="AlphaFoldDB" id="A0A7S3P7V2"/>
<dbReference type="SUPFAM" id="SSF54001">
    <property type="entry name" value="Cysteine proteinases"/>
    <property type="match status" value="1"/>
</dbReference>
<dbReference type="InterPro" id="IPR000169">
    <property type="entry name" value="Pept_cys_AS"/>
</dbReference>
<feature type="compositionally biased region" description="Basic and acidic residues" evidence="4">
    <location>
        <begin position="141"/>
        <end position="165"/>
    </location>
</feature>
<proteinExistence type="inferred from homology"/>
<organism evidence="6">
    <name type="scientific">Amphora coffeiformis</name>
    <dbReference type="NCBI Taxonomy" id="265554"/>
    <lineage>
        <taxon>Eukaryota</taxon>
        <taxon>Sar</taxon>
        <taxon>Stramenopiles</taxon>
        <taxon>Ochrophyta</taxon>
        <taxon>Bacillariophyta</taxon>
        <taxon>Bacillariophyceae</taxon>
        <taxon>Bacillariophycidae</taxon>
        <taxon>Thalassiophysales</taxon>
        <taxon>Catenulaceae</taxon>
        <taxon>Amphora</taxon>
    </lineage>
</organism>
<feature type="region of interest" description="Disordered" evidence="4">
    <location>
        <begin position="1"/>
        <end position="28"/>
    </location>
</feature>
<dbReference type="Gene3D" id="3.90.70.10">
    <property type="entry name" value="Cysteine proteinases"/>
    <property type="match status" value="1"/>
</dbReference>
<keyword evidence="3" id="KW-0378">Hydrolase</keyword>
<name>A0A7S3P7V2_9STRA</name>
<evidence type="ECO:0000256" key="3">
    <source>
        <dbReference type="PROSITE-ProRule" id="PRU00239"/>
    </source>
</evidence>
<dbReference type="GO" id="GO:0004198">
    <property type="term" value="F:calcium-dependent cysteine-type endopeptidase activity"/>
    <property type="evidence" value="ECO:0007669"/>
    <property type="project" value="InterPro"/>
</dbReference>
<dbReference type="PROSITE" id="PS00139">
    <property type="entry name" value="THIOL_PROTEASE_CYS"/>
    <property type="match status" value="1"/>
</dbReference>
<feature type="domain" description="Calpain catalytic" evidence="5">
    <location>
        <begin position="374"/>
        <end position="727"/>
    </location>
</feature>
<protein>
    <recommendedName>
        <fullName evidence="5">Calpain catalytic domain-containing protein</fullName>
    </recommendedName>
</protein>
<feature type="active site" evidence="2 3">
    <location>
        <position position="672"/>
    </location>
</feature>
<keyword evidence="3" id="KW-0645">Protease</keyword>
<evidence type="ECO:0000256" key="2">
    <source>
        <dbReference type="PIRSR" id="PIRSR622684-1"/>
    </source>
</evidence>
<feature type="compositionally biased region" description="Low complexity" evidence="4">
    <location>
        <begin position="186"/>
        <end position="202"/>
    </location>
</feature>
<feature type="region of interest" description="Disordered" evidence="4">
    <location>
        <begin position="111"/>
        <end position="264"/>
    </location>
</feature>
<keyword evidence="3" id="KW-0788">Thiol protease</keyword>